<dbReference type="Proteomes" id="UP000260828">
    <property type="component" value="Unassembled WGS sequence"/>
</dbReference>
<evidence type="ECO:0000313" key="2">
    <source>
        <dbReference type="Proteomes" id="UP000260828"/>
    </source>
</evidence>
<dbReference type="EMBL" id="QVME01000008">
    <property type="protein sequence ID" value="RGE66301.1"/>
    <property type="molecule type" value="Genomic_DNA"/>
</dbReference>
<gene>
    <name evidence="1" type="ORF">DXC40_13520</name>
</gene>
<proteinExistence type="predicted"/>
<name>A0A3E3IH91_9FIRM</name>
<comment type="caution">
    <text evidence="1">The sequence shown here is derived from an EMBL/GenBank/DDBJ whole genome shotgun (WGS) entry which is preliminary data.</text>
</comment>
<organism evidence="1 2">
    <name type="scientific">Anaerotruncus colihominis</name>
    <dbReference type="NCBI Taxonomy" id="169435"/>
    <lineage>
        <taxon>Bacteria</taxon>
        <taxon>Bacillati</taxon>
        <taxon>Bacillota</taxon>
        <taxon>Clostridia</taxon>
        <taxon>Eubacteriales</taxon>
        <taxon>Oscillospiraceae</taxon>
        <taxon>Anaerotruncus</taxon>
    </lineage>
</organism>
<evidence type="ECO:0000313" key="1">
    <source>
        <dbReference type="EMBL" id="RGE66301.1"/>
    </source>
</evidence>
<reference evidence="1 2" key="1">
    <citation type="submission" date="2018-08" db="EMBL/GenBank/DDBJ databases">
        <title>A genome reference for cultivated species of the human gut microbiota.</title>
        <authorList>
            <person name="Zou Y."/>
            <person name="Xue W."/>
            <person name="Luo G."/>
        </authorList>
    </citation>
    <scope>NUCLEOTIDE SEQUENCE [LARGE SCALE GENOMIC DNA]</scope>
    <source>
        <strain evidence="1 2">TF05-12AC</strain>
    </source>
</reference>
<protein>
    <submittedName>
        <fullName evidence="1">Uncharacterized protein</fullName>
    </submittedName>
</protein>
<dbReference type="RefSeq" id="WP_117546772.1">
    <property type="nucleotide sequence ID" value="NZ_QVME01000008.1"/>
</dbReference>
<sequence length="358" mass="41162">MGVLGKDIFDLSRPRTSTRVRFGEEGYWVEDVPEMQAYGSTLTEILNLDLASFQAAVGAVDQVIEKRDSDAAPRAFMDLCGAVGSLPLYRLYREDLRFFGKMQAEQFVVGEARDAFGEFVLEGDSRLLKFARRTLAELAEIQERYGRFLGRLSEGPVVEKKKGQRKEPLAQQMLARHLEPYVSGVSLGADPRMDAPRVDIQYEVLDLPGQEPVLVEKISFSRLRDFVYVECMRGMQKGFMPKRCANCGRWFLQRPGATFAYCDGVAPGETERSCREIGAISNFREKVKNSEIWQLHQRAYKKYFARTRKGTMSRAEFEIWSREAEQLRDRALAEYDRERDMEQKEAIVQRLKEQLNCI</sequence>
<accession>A0A3E3IH91</accession>
<dbReference type="AlphaFoldDB" id="A0A3E3IH91"/>
<dbReference type="InterPro" id="IPR045722">
    <property type="entry name" value="DUF6076"/>
</dbReference>
<dbReference type="Pfam" id="PF19553">
    <property type="entry name" value="DUF6076"/>
    <property type="match status" value="1"/>
</dbReference>